<dbReference type="Pfam" id="PF00746">
    <property type="entry name" value="Gram_pos_anchor"/>
    <property type="match status" value="1"/>
</dbReference>
<evidence type="ECO:0000256" key="4">
    <source>
        <dbReference type="ARBA" id="ARBA00023088"/>
    </source>
</evidence>
<protein>
    <submittedName>
        <fullName evidence="8">LPXTG-motif cell wall anchor domain-containing protein</fullName>
    </submittedName>
</protein>
<evidence type="ECO:0000313" key="9">
    <source>
        <dbReference type="Proteomes" id="UP000199480"/>
    </source>
</evidence>
<proteinExistence type="predicted"/>
<keyword evidence="6" id="KW-1133">Transmembrane helix</keyword>
<evidence type="ECO:0000256" key="5">
    <source>
        <dbReference type="SAM" id="MobiDB-lite"/>
    </source>
</evidence>
<name>A0A1H1P4G8_9ACTN</name>
<gene>
    <name evidence="8" type="ORF">SAMN04489857_2103</name>
</gene>
<organism evidence="8 9">
    <name type="scientific">Parafannyhessea umbonata</name>
    <dbReference type="NCBI Taxonomy" id="604330"/>
    <lineage>
        <taxon>Bacteria</taxon>
        <taxon>Bacillati</taxon>
        <taxon>Actinomycetota</taxon>
        <taxon>Coriobacteriia</taxon>
        <taxon>Coriobacteriales</taxon>
        <taxon>Atopobiaceae</taxon>
        <taxon>Parafannyhessea</taxon>
    </lineage>
</organism>
<evidence type="ECO:0000259" key="7">
    <source>
        <dbReference type="PROSITE" id="PS50847"/>
    </source>
</evidence>
<dbReference type="EMBL" id="LT629759">
    <property type="protein sequence ID" value="SDS06084.1"/>
    <property type="molecule type" value="Genomic_DNA"/>
</dbReference>
<keyword evidence="6" id="KW-0812">Transmembrane</keyword>
<evidence type="ECO:0000256" key="2">
    <source>
        <dbReference type="ARBA" id="ARBA00022525"/>
    </source>
</evidence>
<sequence>MLRFTLVQFDAIGADMSFMDSKFSKWGEVATAVLSQSLAKRFARVMLAAVLAASFLPVAAFADEGGAESQDTPLLLSTENGSNDEQENGGKGRSSSAISGPNQIKYYMTAQYTNGTSRSNYIWKWSTVDGGAIKISYLDNLYPDRSTVSVTGTELGHVTLEVSGGTEPSETIDIEITKRTVNLSSGSAFKTYDGRPLTGGISVDGDGWAPIDEDRVQYNQASRTDAGESENTFEVVLPSGSEEYFKKHYDLIITRYGVLRVEKRPVTLTSASGSKEYDGEPLTNHEVTVGEAAWGTGWVDGQGATYSFTGSQKIVGSSENTFVCIPNEGTNLDNYQINKTYGTLTVTDRSEKYQITLTPNSKSEAYDGTEKSVSGFETLEFQINGQTFYVSGVEASATGTDAGEYPVTKSGQAVVTDAEGNDVTDQFIVNIDDAKLTIVGVDSDKSASNLPHTGDSAALYLMGICGVVLTAGAGALFTFRKRNNYK</sequence>
<reference evidence="9" key="1">
    <citation type="submission" date="2016-10" db="EMBL/GenBank/DDBJ databases">
        <authorList>
            <person name="Varghese N."/>
            <person name="Submissions S."/>
        </authorList>
    </citation>
    <scope>NUCLEOTIDE SEQUENCE [LARGE SCALE GENOMIC DNA]</scope>
    <source>
        <strain evidence="9">DSM 22620</strain>
    </source>
</reference>
<feature type="domain" description="Gram-positive cocci surface proteins LPxTG" evidence="7">
    <location>
        <begin position="450"/>
        <end position="486"/>
    </location>
</feature>
<dbReference type="Proteomes" id="UP000199480">
    <property type="component" value="Chromosome I"/>
</dbReference>
<keyword evidence="4" id="KW-0572">Peptidoglycan-anchor</keyword>
<dbReference type="PROSITE" id="PS50847">
    <property type="entry name" value="GRAM_POS_ANCHORING"/>
    <property type="match status" value="1"/>
</dbReference>
<evidence type="ECO:0000256" key="1">
    <source>
        <dbReference type="ARBA" id="ARBA00022512"/>
    </source>
</evidence>
<dbReference type="AlphaFoldDB" id="A0A1H1P4G8"/>
<feature type="compositionally biased region" description="Polar residues" evidence="5">
    <location>
        <begin position="70"/>
        <end position="81"/>
    </location>
</feature>
<evidence type="ECO:0000313" key="8">
    <source>
        <dbReference type="EMBL" id="SDS06084.1"/>
    </source>
</evidence>
<evidence type="ECO:0000256" key="3">
    <source>
        <dbReference type="ARBA" id="ARBA00022729"/>
    </source>
</evidence>
<keyword evidence="2" id="KW-0964">Secreted</keyword>
<keyword evidence="3" id="KW-0732">Signal</keyword>
<feature type="transmembrane region" description="Helical" evidence="6">
    <location>
        <begin position="457"/>
        <end position="479"/>
    </location>
</feature>
<evidence type="ECO:0000256" key="6">
    <source>
        <dbReference type="SAM" id="Phobius"/>
    </source>
</evidence>
<accession>A0A1H1P4G8</accession>
<keyword evidence="6" id="KW-0472">Membrane</keyword>
<feature type="region of interest" description="Disordered" evidence="5">
    <location>
        <begin position="70"/>
        <end position="97"/>
    </location>
</feature>
<dbReference type="NCBIfam" id="TIGR01167">
    <property type="entry name" value="LPXTG_anchor"/>
    <property type="match status" value="1"/>
</dbReference>
<dbReference type="InterPro" id="IPR019931">
    <property type="entry name" value="LPXTG_anchor"/>
</dbReference>
<keyword evidence="1" id="KW-0134">Cell wall</keyword>